<evidence type="ECO:0000313" key="2">
    <source>
        <dbReference type="Proteomes" id="UP000318668"/>
    </source>
</evidence>
<evidence type="ECO:0000313" key="1">
    <source>
        <dbReference type="EMBL" id="QDF17442.1"/>
    </source>
</evidence>
<keyword evidence="2" id="KW-1185">Reference proteome</keyword>
<dbReference type="KEGG" id="vg:77950909"/>
<sequence>MRAGHRWRVRRLRSPRITAPPWVVERLHWDRWHAVANYSTHREAIRCADTLARRGWP</sequence>
<reference evidence="1 2" key="1">
    <citation type="submission" date="2019-04" db="EMBL/GenBank/DDBJ databases">
        <authorList>
            <person name="Alwine J.A."/>
            <person name="Grubb S.R."/>
            <person name="Haszto C.S."/>
            <person name="Molleti L.S."/>
            <person name="Simms M.O."/>
            <person name="Butela K.A."/>
            <person name="Garlena R.A."/>
            <person name="Russell D.A."/>
            <person name="Pope W.H."/>
            <person name="Jacobs-Sera D."/>
            <person name="Hatfull G.F."/>
        </authorList>
    </citation>
    <scope>NUCLEOTIDE SEQUENCE [LARGE SCALE GENOMIC DNA]</scope>
</reference>
<dbReference type="GeneID" id="77950909"/>
<proteinExistence type="predicted"/>
<gene>
    <name evidence="1" type="primary">25</name>
    <name evidence="1" type="ORF">SEA_COEUR_25</name>
</gene>
<organism evidence="1 2">
    <name type="scientific">Gordonia phage Coeur</name>
    <dbReference type="NCBI Taxonomy" id="2571246"/>
    <lineage>
        <taxon>Viruses</taxon>
        <taxon>Duplodnaviria</taxon>
        <taxon>Heunggongvirae</taxon>
        <taxon>Uroviricota</taxon>
        <taxon>Caudoviricetes</taxon>
        <taxon>Coeurvirus</taxon>
        <taxon>Coeurvirus coeur</taxon>
    </lineage>
</organism>
<accession>A0A4Y6EG17</accession>
<dbReference type="RefSeq" id="YP_010674596.1">
    <property type="nucleotide sequence ID" value="NC_070994.1"/>
</dbReference>
<dbReference type="Proteomes" id="UP000318668">
    <property type="component" value="Segment"/>
</dbReference>
<name>A0A4Y6EG17_9CAUD</name>
<protein>
    <submittedName>
        <fullName evidence="1">Uncharacterized protein</fullName>
    </submittedName>
</protein>
<dbReference type="EMBL" id="MK801723">
    <property type="protein sequence ID" value="QDF17442.1"/>
    <property type="molecule type" value="Genomic_DNA"/>
</dbReference>